<feature type="transmembrane region" description="Helical" evidence="9">
    <location>
        <begin position="68"/>
        <end position="86"/>
    </location>
</feature>
<sequence length="427" mass="48522">MKYLNDYLSLMTFDDAVNYCMPAELRDNNTHPRYQEFRVIVSSALIALPLMLLFPIFVYYMGKPITGYLVNDLLNVFVLISIRAWGHYRIPMTISALACYWIMYDFVADSGLIYSPNVAIIHMYLLVSIWVDKRWGWWAIFGNLGLLGFLYYRTLHAGLPPPVGSILGGPFYALGMNGLITLFFGGFLAYLQIDQEKDRARFRALQEQKIGLLDEAVKRRTEQLNSMRENIATDFHDETGNVLAAITRQASLLKLKLSQEHEVQPIVHSIIQNSNALYASSKDFLWHLNHDSDDPQELFGYLTGYGQRYYNQFDIAFSSKTESCHLQQLDPTAALNVLFIFKEAMTNVIKHSGATEVELTMNCPPGSVVYALKDNGTWKEADAGTKHYGLANMERRCLRNGFGFSLSKQPRGTCIGITVWVNPVIEL</sequence>
<dbReference type="RefSeq" id="WP_160907618.1">
    <property type="nucleotide sequence ID" value="NZ_WVHS01000003.1"/>
</dbReference>
<gene>
    <name evidence="11" type="ORF">GS398_15155</name>
</gene>
<comment type="catalytic activity">
    <reaction evidence="1">
        <text>ATP + protein L-histidine = ADP + protein N-phospho-L-histidine.</text>
        <dbReference type="EC" id="2.7.13.3"/>
    </reaction>
</comment>
<dbReference type="GO" id="GO:0005524">
    <property type="term" value="F:ATP binding"/>
    <property type="evidence" value="ECO:0007669"/>
    <property type="project" value="UniProtKB-KW"/>
</dbReference>
<keyword evidence="12" id="KW-1185">Reference proteome</keyword>
<reference evidence="11 12" key="1">
    <citation type="submission" date="2019-11" db="EMBL/GenBank/DDBJ databases">
        <title>Pedobacter sp. HMF7056 Genome sequencing and assembly.</title>
        <authorList>
            <person name="Kang H."/>
            <person name="Kim H."/>
            <person name="Joh K."/>
        </authorList>
    </citation>
    <scope>NUCLEOTIDE SEQUENCE [LARGE SCALE GENOMIC DNA]</scope>
    <source>
        <strain evidence="11 12">HMF7056</strain>
    </source>
</reference>
<evidence type="ECO:0000259" key="10">
    <source>
        <dbReference type="Pfam" id="PF07730"/>
    </source>
</evidence>
<evidence type="ECO:0000256" key="2">
    <source>
        <dbReference type="ARBA" id="ARBA00012438"/>
    </source>
</evidence>
<evidence type="ECO:0000313" key="12">
    <source>
        <dbReference type="Proteomes" id="UP000451233"/>
    </source>
</evidence>
<dbReference type="PANTHER" id="PTHR24421:SF10">
    <property type="entry name" value="NITRATE_NITRITE SENSOR PROTEIN NARQ"/>
    <property type="match status" value="1"/>
</dbReference>
<keyword evidence="3" id="KW-0597">Phosphoprotein</keyword>
<feature type="transmembrane region" description="Helical" evidence="9">
    <location>
        <begin position="135"/>
        <end position="152"/>
    </location>
</feature>
<keyword evidence="9" id="KW-0812">Transmembrane</keyword>
<evidence type="ECO:0000256" key="3">
    <source>
        <dbReference type="ARBA" id="ARBA00022553"/>
    </source>
</evidence>
<keyword evidence="5" id="KW-0547">Nucleotide-binding</keyword>
<dbReference type="PANTHER" id="PTHR24421">
    <property type="entry name" value="NITRATE/NITRITE SENSOR PROTEIN NARX-RELATED"/>
    <property type="match status" value="1"/>
</dbReference>
<keyword evidence="9" id="KW-0472">Membrane</keyword>
<keyword evidence="8" id="KW-0902">Two-component regulatory system</keyword>
<dbReference type="Pfam" id="PF07730">
    <property type="entry name" value="HisKA_3"/>
    <property type="match status" value="1"/>
</dbReference>
<dbReference type="InterPro" id="IPR011712">
    <property type="entry name" value="Sig_transdc_His_kin_sub3_dim/P"/>
</dbReference>
<dbReference type="GO" id="GO:0046983">
    <property type="term" value="F:protein dimerization activity"/>
    <property type="evidence" value="ECO:0007669"/>
    <property type="project" value="InterPro"/>
</dbReference>
<accession>A0A7K1Y0S6</accession>
<dbReference type="EMBL" id="WVHS01000003">
    <property type="protein sequence ID" value="MXV16639.1"/>
    <property type="molecule type" value="Genomic_DNA"/>
</dbReference>
<keyword evidence="7" id="KW-0067">ATP-binding</keyword>
<evidence type="ECO:0000256" key="8">
    <source>
        <dbReference type="ARBA" id="ARBA00023012"/>
    </source>
</evidence>
<name>A0A7K1Y0S6_9SPHI</name>
<evidence type="ECO:0000256" key="5">
    <source>
        <dbReference type="ARBA" id="ARBA00022741"/>
    </source>
</evidence>
<evidence type="ECO:0000313" key="11">
    <source>
        <dbReference type="EMBL" id="MXV16639.1"/>
    </source>
</evidence>
<dbReference type="InterPro" id="IPR050482">
    <property type="entry name" value="Sensor_HK_TwoCompSys"/>
</dbReference>
<dbReference type="InterPro" id="IPR036890">
    <property type="entry name" value="HATPase_C_sf"/>
</dbReference>
<dbReference type="GO" id="GO:0000155">
    <property type="term" value="F:phosphorelay sensor kinase activity"/>
    <property type="evidence" value="ECO:0007669"/>
    <property type="project" value="InterPro"/>
</dbReference>
<dbReference type="SUPFAM" id="SSF55874">
    <property type="entry name" value="ATPase domain of HSP90 chaperone/DNA topoisomerase II/histidine kinase"/>
    <property type="match status" value="1"/>
</dbReference>
<evidence type="ECO:0000256" key="6">
    <source>
        <dbReference type="ARBA" id="ARBA00022777"/>
    </source>
</evidence>
<organism evidence="11 12">
    <name type="scientific">Hufsiella ginkgonis</name>
    <dbReference type="NCBI Taxonomy" id="2695274"/>
    <lineage>
        <taxon>Bacteria</taxon>
        <taxon>Pseudomonadati</taxon>
        <taxon>Bacteroidota</taxon>
        <taxon>Sphingobacteriia</taxon>
        <taxon>Sphingobacteriales</taxon>
        <taxon>Sphingobacteriaceae</taxon>
        <taxon>Hufsiella</taxon>
    </lineage>
</organism>
<dbReference type="Proteomes" id="UP000451233">
    <property type="component" value="Unassembled WGS sequence"/>
</dbReference>
<feature type="domain" description="Signal transduction histidine kinase subgroup 3 dimerisation and phosphoacceptor" evidence="10">
    <location>
        <begin position="228"/>
        <end position="291"/>
    </location>
</feature>
<dbReference type="Gene3D" id="3.30.565.10">
    <property type="entry name" value="Histidine kinase-like ATPase, C-terminal domain"/>
    <property type="match status" value="1"/>
</dbReference>
<keyword evidence="4" id="KW-0808">Transferase</keyword>
<feature type="transmembrane region" description="Helical" evidence="9">
    <location>
        <begin position="39"/>
        <end position="61"/>
    </location>
</feature>
<proteinExistence type="predicted"/>
<feature type="transmembrane region" description="Helical" evidence="9">
    <location>
        <begin position="172"/>
        <end position="193"/>
    </location>
</feature>
<evidence type="ECO:0000256" key="4">
    <source>
        <dbReference type="ARBA" id="ARBA00022679"/>
    </source>
</evidence>
<dbReference type="AlphaFoldDB" id="A0A7K1Y0S6"/>
<comment type="caution">
    <text evidence="11">The sequence shown here is derived from an EMBL/GenBank/DDBJ whole genome shotgun (WGS) entry which is preliminary data.</text>
</comment>
<evidence type="ECO:0000256" key="1">
    <source>
        <dbReference type="ARBA" id="ARBA00000085"/>
    </source>
</evidence>
<keyword evidence="6" id="KW-0418">Kinase</keyword>
<protein>
    <recommendedName>
        <fullName evidence="2">histidine kinase</fullName>
        <ecNumber evidence="2">2.7.13.3</ecNumber>
    </recommendedName>
</protein>
<evidence type="ECO:0000256" key="7">
    <source>
        <dbReference type="ARBA" id="ARBA00022840"/>
    </source>
</evidence>
<dbReference type="EC" id="2.7.13.3" evidence="2"/>
<evidence type="ECO:0000256" key="9">
    <source>
        <dbReference type="SAM" id="Phobius"/>
    </source>
</evidence>
<keyword evidence="9" id="KW-1133">Transmembrane helix</keyword>
<dbReference type="GO" id="GO:0016020">
    <property type="term" value="C:membrane"/>
    <property type="evidence" value="ECO:0007669"/>
    <property type="project" value="InterPro"/>
</dbReference>